<dbReference type="VEuPathDB" id="TrichDB:TRFO_07042"/>
<dbReference type="GO" id="GO:0050797">
    <property type="term" value="F:thymidylate synthase (FAD) activity"/>
    <property type="evidence" value="ECO:0007669"/>
    <property type="project" value="InterPro"/>
</dbReference>
<keyword evidence="2" id="KW-1185">Reference proteome</keyword>
<gene>
    <name evidence="1" type="ORF">TRFO_07042</name>
</gene>
<dbReference type="GO" id="GO:0006231">
    <property type="term" value="P:dTMP biosynthetic process"/>
    <property type="evidence" value="ECO:0007669"/>
    <property type="project" value="InterPro"/>
</dbReference>
<dbReference type="NCBIfam" id="TIGR02170">
    <property type="entry name" value="thyX"/>
    <property type="match status" value="1"/>
</dbReference>
<dbReference type="PANTHER" id="PTHR34934">
    <property type="entry name" value="FLAVIN-DEPENDENT THYMIDYLATE SYNTHASE"/>
    <property type="match status" value="1"/>
</dbReference>
<protein>
    <submittedName>
        <fullName evidence="1">Thymidylate synthase</fullName>
    </submittedName>
</protein>
<dbReference type="CDD" id="cd20175">
    <property type="entry name" value="ThyX"/>
    <property type="match status" value="1"/>
</dbReference>
<dbReference type="Pfam" id="PF02511">
    <property type="entry name" value="Thy1"/>
    <property type="match status" value="1"/>
</dbReference>
<comment type="caution">
    <text evidence="1">The sequence shown here is derived from an EMBL/GenBank/DDBJ whole genome shotgun (WGS) entry which is preliminary data.</text>
</comment>
<dbReference type="OrthoDB" id="10258298at2759"/>
<reference evidence="1" key="1">
    <citation type="submission" date="2016-10" db="EMBL/GenBank/DDBJ databases">
        <authorList>
            <person name="Benchimol M."/>
            <person name="Almeida L.G."/>
            <person name="Vasconcelos A.T."/>
            <person name="Perreira-Neves A."/>
            <person name="Rosa I.A."/>
            <person name="Tasca T."/>
            <person name="Bogo M.R."/>
            <person name="de Souza W."/>
        </authorList>
    </citation>
    <scope>NUCLEOTIDE SEQUENCE [LARGE SCALE GENOMIC DNA]</scope>
    <source>
        <strain evidence="1">K</strain>
    </source>
</reference>
<evidence type="ECO:0000313" key="2">
    <source>
        <dbReference type="Proteomes" id="UP000179807"/>
    </source>
</evidence>
<dbReference type="GO" id="GO:0004799">
    <property type="term" value="F:thymidylate synthase activity"/>
    <property type="evidence" value="ECO:0007669"/>
    <property type="project" value="TreeGrafter"/>
</dbReference>
<evidence type="ECO:0000313" key="1">
    <source>
        <dbReference type="EMBL" id="OHT02621.1"/>
    </source>
</evidence>
<dbReference type="Proteomes" id="UP000179807">
    <property type="component" value="Unassembled WGS sequence"/>
</dbReference>
<name>A0A1J4JZD8_9EUKA</name>
<proteinExistence type="inferred from homology"/>
<organism evidence="1 2">
    <name type="scientific">Tritrichomonas foetus</name>
    <dbReference type="NCBI Taxonomy" id="1144522"/>
    <lineage>
        <taxon>Eukaryota</taxon>
        <taxon>Metamonada</taxon>
        <taxon>Parabasalia</taxon>
        <taxon>Tritrichomonadida</taxon>
        <taxon>Tritrichomonadidae</taxon>
        <taxon>Tritrichomonas</taxon>
    </lineage>
</organism>
<dbReference type="SUPFAM" id="SSF69796">
    <property type="entry name" value="Thymidylate synthase-complementing protein Thy1"/>
    <property type="match status" value="1"/>
</dbReference>
<dbReference type="RefSeq" id="XP_068355757.1">
    <property type="nucleotide sequence ID" value="XM_068493460.1"/>
</dbReference>
<dbReference type="HAMAP" id="MF_01408">
    <property type="entry name" value="ThyX"/>
    <property type="match status" value="1"/>
</dbReference>
<dbReference type="InterPro" id="IPR003669">
    <property type="entry name" value="Thymidylate_synthase_ThyX"/>
</dbReference>
<dbReference type="InterPro" id="IPR036098">
    <property type="entry name" value="Thymidylate_synthase_ThyX_sf"/>
</dbReference>
<sequence length="251" mass="28968">MKLFERHQIAPCSEKICTLSISFLMAVVRLIAHTPNPERVVAVASRLCYSKFDAEEILKTMTDEDVEKNIRLLNEMKHESPIEHASFTYSVTGISRACMAQFTRHRIAAFSVKSQRYVNEKKFKYVCPPGLEDDELYKKIMKNLHKAYQQLKKKGYQNEDARFVLPNACDTQLIVTMNARSLRNFFTLRCCHRAQWEIRDVANQMLKEAKKVAPIIFENAGPNCFRGPCPEGKLGETCPFRNKKGKKNNKK</sequence>
<dbReference type="PANTHER" id="PTHR34934:SF1">
    <property type="entry name" value="FLAVIN-DEPENDENT THYMIDYLATE SYNTHASE"/>
    <property type="match status" value="1"/>
</dbReference>
<dbReference type="EMBL" id="MLAK01000860">
    <property type="protein sequence ID" value="OHT02621.1"/>
    <property type="molecule type" value="Genomic_DNA"/>
</dbReference>
<dbReference type="PROSITE" id="PS51331">
    <property type="entry name" value="THYX"/>
    <property type="match status" value="1"/>
</dbReference>
<dbReference type="GeneID" id="94828164"/>
<accession>A0A1J4JZD8</accession>
<dbReference type="GO" id="GO:0070402">
    <property type="term" value="F:NADPH binding"/>
    <property type="evidence" value="ECO:0007669"/>
    <property type="project" value="TreeGrafter"/>
</dbReference>
<dbReference type="Gene3D" id="3.30.1360.170">
    <property type="match status" value="1"/>
</dbReference>
<dbReference type="AlphaFoldDB" id="A0A1J4JZD8"/>
<dbReference type="GO" id="GO:0050660">
    <property type="term" value="F:flavin adenine dinucleotide binding"/>
    <property type="evidence" value="ECO:0007669"/>
    <property type="project" value="InterPro"/>
</dbReference>